<keyword evidence="1" id="KW-0812">Transmembrane</keyword>
<dbReference type="EMBL" id="JAACJJ010000031">
    <property type="protein sequence ID" value="KAF5318096.1"/>
    <property type="molecule type" value="Genomic_DNA"/>
</dbReference>
<protein>
    <submittedName>
        <fullName evidence="2">Uncharacterized protein</fullName>
    </submittedName>
</protein>
<feature type="transmembrane region" description="Helical" evidence="1">
    <location>
        <begin position="162"/>
        <end position="188"/>
    </location>
</feature>
<feature type="transmembrane region" description="Helical" evidence="1">
    <location>
        <begin position="44"/>
        <end position="62"/>
    </location>
</feature>
<dbReference type="PROSITE" id="PS51257">
    <property type="entry name" value="PROKAR_LIPOPROTEIN"/>
    <property type="match status" value="1"/>
</dbReference>
<feature type="transmembrane region" description="Helical" evidence="1">
    <location>
        <begin position="238"/>
        <end position="259"/>
    </location>
</feature>
<sequence>MSTRAYIAAQLLNAGFFALSSCLIIACLRELAGAKAHWPRQRQALIAYVATMGGLSFVAIAYDSLRFVAFVQYLTDILYHHASNNPVPYFEDDMLRPILPVALWGAVGFMTWRLYEHVRPTEKFGFFMVGCLTIALLALSIASSIPVFSYAPPSHQYGEFLFAYRFFSFAAAIVNITISVIIAARLVFWDRVFDVIERSWRSYGRVLIHILIASGGLLTLCAILAASFFKIWVHDYMVIPVFVMPQISTISTLLIVYVISKQAEKGVIRLEDTAVPDDAIPASA</sequence>
<dbReference type="Proteomes" id="UP000567179">
    <property type="component" value="Unassembled WGS sequence"/>
</dbReference>
<keyword evidence="3" id="KW-1185">Reference proteome</keyword>
<keyword evidence="1" id="KW-0472">Membrane</keyword>
<comment type="caution">
    <text evidence="2">The sequence shown here is derived from an EMBL/GenBank/DDBJ whole genome shotgun (WGS) entry which is preliminary data.</text>
</comment>
<keyword evidence="1" id="KW-1133">Transmembrane helix</keyword>
<feature type="transmembrane region" description="Helical" evidence="1">
    <location>
        <begin position="6"/>
        <end position="32"/>
    </location>
</feature>
<feature type="transmembrane region" description="Helical" evidence="1">
    <location>
        <begin position="94"/>
        <end position="112"/>
    </location>
</feature>
<accession>A0A8H5B7K4</accession>
<name>A0A8H5B7K4_9AGAR</name>
<dbReference type="AlphaFoldDB" id="A0A8H5B7K4"/>
<evidence type="ECO:0000256" key="1">
    <source>
        <dbReference type="SAM" id="Phobius"/>
    </source>
</evidence>
<organism evidence="2 3">
    <name type="scientific">Psilocybe cf. subviscida</name>
    <dbReference type="NCBI Taxonomy" id="2480587"/>
    <lineage>
        <taxon>Eukaryota</taxon>
        <taxon>Fungi</taxon>
        <taxon>Dikarya</taxon>
        <taxon>Basidiomycota</taxon>
        <taxon>Agaricomycotina</taxon>
        <taxon>Agaricomycetes</taxon>
        <taxon>Agaricomycetidae</taxon>
        <taxon>Agaricales</taxon>
        <taxon>Agaricineae</taxon>
        <taxon>Strophariaceae</taxon>
        <taxon>Psilocybe</taxon>
    </lineage>
</organism>
<evidence type="ECO:0000313" key="2">
    <source>
        <dbReference type="EMBL" id="KAF5318096.1"/>
    </source>
</evidence>
<reference evidence="2 3" key="1">
    <citation type="journal article" date="2020" name="ISME J.">
        <title>Uncovering the hidden diversity of litter-decomposition mechanisms in mushroom-forming fungi.</title>
        <authorList>
            <person name="Floudas D."/>
            <person name="Bentzer J."/>
            <person name="Ahren D."/>
            <person name="Johansson T."/>
            <person name="Persson P."/>
            <person name="Tunlid A."/>
        </authorList>
    </citation>
    <scope>NUCLEOTIDE SEQUENCE [LARGE SCALE GENOMIC DNA]</scope>
    <source>
        <strain evidence="2 3">CBS 101986</strain>
    </source>
</reference>
<proteinExistence type="predicted"/>
<evidence type="ECO:0000313" key="3">
    <source>
        <dbReference type="Proteomes" id="UP000567179"/>
    </source>
</evidence>
<gene>
    <name evidence="2" type="ORF">D9619_012069</name>
</gene>
<feature type="transmembrane region" description="Helical" evidence="1">
    <location>
        <begin position="124"/>
        <end position="150"/>
    </location>
</feature>
<feature type="transmembrane region" description="Helical" evidence="1">
    <location>
        <begin position="208"/>
        <end position="232"/>
    </location>
</feature>